<comment type="caution">
    <text evidence="1">The sequence shown here is derived from an EMBL/GenBank/DDBJ whole genome shotgun (WGS) entry which is preliminary data.</text>
</comment>
<sequence>MKKTAIRLYNNKNDAHLIFHATPIYPKNAYEFYDHQWYITQSETVIGVPITGECYEMFIITTEIIKEKAYDGLYLYCKRTDIKTGKESNTEFIRLYSNLDKIIDSGTIFDAIKQYDEHGSITTTINQ</sequence>
<dbReference type="RefSeq" id="WP_016083869.1">
    <property type="nucleotide sequence ID" value="NZ_NUQH01000089.1"/>
</dbReference>
<dbReference type="EMBL" id="NUUR01000031">
    <property type="protein sequence ID" value="PHG82434.1"/>
    <property type="molecule type" value="Genomic_DNA"/>
</dbReference>
<organism evidence="1 2">
    <name type="scientific">Bacillus cereus</name>
    <dbReference type="NCBI Taxonomy" id="1396"/>
    <lineage>
        <taxon>Bacteria</taxon>
        <taxon>Bacillati</taxon>
        <taxon>Bacillota</taxon>
        <taxon>Bacilli</taxon>
        <taxon>Bacillales</taxon>
        <taxon>Bacillaceae</taxon>
        <taxon>Bacillus</taxon>
        <taxon>Bacillus cereus group</taxon>
    </lineage>
</organism>
<proteinExistence type="predicted"/>
<name>A0A9X7HMT4_BACCE</name>
<gene>
    <name evidence="1" type="ORF">COI69_12005</name>
</gene>
<dbReference type="Proteomes" id="UP000225135">
    <property type="component" value="Unassembled WGS sequence"/>
</dbReference>
<protein>
    <submittedName>
        <fullName evidence="1">Uncharacterized protein</fullName>
    </submittedName>
</protein>
<accession>A0A9X7HMT4</accession>
<evidence type="ECO:0000313" key="1">
    <source>
        <dbReference type="EMBL" id="PHG82434.1"/>
    </source>
</evidence>
<reference evidence="1 2" key="1">
    <citation type="submission" date="2017-09" db="EMBL/GenBank/DDBJ databases">
        <title>Large-scale bioinformatics analysis of Bacillus genomes uncovers conserved roles of natural products in bacterial physiology.</title>
        <authorList>
            <consortium name="Agbiome Team Llc"/>
            <person name="Bleich R.M."/>
            <person name="Grubbs K.J."/>
            <person name="Santa Maria K.C."/>
            <person name="Allen S.E."/>
            <person name="Farag S."/>
            <person name="Shank E.A."/>
            <person name="Bowers A."/>
        </authorList>
    </citation>
    <scope>NUCLEOTIDE SEQUENCE [LARGE SCALE GENOMIC DNA]</scope>
    <source>
        <strain evidence="1 2">AFS029792</strain>
    </source>
</reference>
<dbReference type="AlphaFoldDB" id="A0A9X7HMT4"/>
<evidence type="ECO:0000313" key="2">
    <source>
        <dbReference type="Proteomes" id="UP000225135"/>
    </source>
</evidence>